<dbReference type="AlphaFoldDB" id="A0A5C5ZPW5"/>
<accession>A0A5C5ZPW5</accession>
<name>A0A5C5ZPW5_9BACT</name>
<dbReference type="OrthoDB" id="277143at2"/>
<protein>
    <submittedName>
        <fullName evidence="1">Uncharacterized protein</fullName>
    </submittedName>
</protein>
<evidence type="ECO:0000313" key="1">
    <source>
        <dbReference type="EMBL" id="TWT88957.1"/>
    </source>
</evidence>
<keyword evidence="2" id="KW-1185">Reference proteome</keyword>
<reference evidence="1 2" key="1">
    <citation type="submission" date="2019-02" db="EMBL/GenBank/DDBJ databases">
        <title>Deep-cultivation of Planctomycetes and their phenomic and genomic characterization uncovers novel biology.</title>
        <authorList>
            <person name="Wiegand S."/>
            <person name="Jogler M."/>
            <person name="Boedeker C."/>
            <person name="Pinto D."/>
            <person name="Vollmers J."/>
            <person name="Rivas-Marin E."/>
            <person name="Kohn T."/>
            <person name="Peeters S.H."/>
            <person name="Heuer A."/>
            <person name="Rast P."/>
            <person name="Oberbeckmann S."/>
            <person name="Bunk B."/>
            <person name="Jeske O."/>
            <person name="Meyerdierks A."/>
            <person name="Storesund J.E."/>
            <person name="Kallscheuer N."/>
            <person name="Luecker S."/>
            <person name="Lage O.M."/>
            <person name="Pohl T."/>
            <person name="Merkel B.J."/>
            <person name="Hornburger P."/>
            <person name="Mueller R.-W."/>
            <person name="Bruemmer F."/>
            <person name="Labrenz M."/>
            <person name="Spormann A.M."/>
            <person name="Op Den Camp H."/>
            <person name="Overmann J."/>
            <person name="Amann R."/>
            <person name="Jetten M.S.M."/>
            <person name="Mascher T."/>
            <person name="Medema M.H."/>
            <person name="Devos D.P."/>
            <person name="Kaster A.-K."/>
            <person name="Ovreas L."/>
            <person name="Rohde M."/>
            <person name="Galperin M.Y."/>
            <person name="Jogler C."/>
        </authorList>
    </citation>
    <scope>NUCLEOTIDE SEQUENCE [LARGE SCALE GENOMIC DNA]</scope>
    <source>
        <strain evidence="1 2">Mal64</strain>
    </source>
</reference>
<dbReference type="EMBL" id="SJPQ01000002">
    <property type="protein sequence ID" value="TWT88957.1"/>
    <property type="molecule type" value="Genomic_DNA"/>
</dbReference>
<proteinExistence type="predicted"/>
<evidence type="ECO:0000313" key="2">
    <source>
        <dbReference type="Proteomes" id="UP000315440"/>
    </source>
</evidence>
<organism evidence="1 2">
    <name type="scientific">Pseudobythopirellula maris</name>
    <dbReference type="NCBI Taxonomy" id="2527991"/>
    <lineage>
        <taxon>Bacteria</taxon>
        <taxon>Pseudomonadati</taxon>
        <taxon>Planctomycetota</taxon>
        <taxon>Planctomycetia</taxon>
        <taxon>Pirellulales</taxon>
        <taxon>Lacipirellulaceae</taxon>
        <taxon>Pseudobythopirellula</taxon>
    </lineage>
</organism>
<dbReference type="Proteomes" id="UP000315440">
    <property type="component" value="Unassembled WGS sequence"/>
</dbReference>
<sequence>MNDAVVRFERLDDLRVYVLQTLCSQDKLEANSFSLAERPLVRRGRDCGVQFSLHGPRKLLLMAIWDTVTNTILFYGSTGARFLVARVDPVPAAA</sequence>
<comment type="caution">
    <text evidence="1">The sequence shown here is derived from an EMBL/GenBank/DDBJ whole genome shotgun (WGS) entry which is preliminary data.</text>
</comment>
<dbReference type="RefSeq" id="WP_146400450.1">
    <property type="nucleotide sequence ID" value="NZ_SJPQ01000002.1"/>
</dbReference>
<gene>
    <name evidence="1" type="ORF">Mal64_24480</name>
</gene>